<keyword evidence="3" id="KW-0732">Signal</keyword>
<gene>
    <name evidence="4" type="ORF">DS742_05320</name>
</gene>
<dbReference type="Proteomes" id="UP000260680">
    <property type="component" value="Unassembled WGS sequence"/>
</dbReference>
<dbReference type="EMBL" id="QOHO01000016">
    <property type="protein sequence ID" value="RFZ79882.1"/>
    <property type="molecule type" value="Genomic_DNA"/>
</dbReference>
<evidence type="ECO:0000313" key="5">
    <source>
        <dbReference type="Proteomes" id="UP000260680"/>
    </source>
</evidence>
<evidence type="ECO:0000256" key="1">
    <source>
        <dbReference type="ARBA" id="ARBA00022737"/>
    </source>
</evidence>
<dbReference type="OrthoDB" id="1901591at2"/>
<proteinExistence type="predicted"/>
<keyword evidence="1" id="KW-0677">Repeat</keyword>
<sequence>MKKLKLLFATAVLSMTLGITAFAGEWKQDNTGWWYQNDNGTYPMNGLKEIDHSWYYFDKTGYMKTGWYQFQNGWFGFTDSGACMNPCDYNTLMPIGGPHEGWIEYSGSAEATARDLANGSVVYYNNRYWSDPNAYQETVVYDHDVAPEPVKNRFGLADMK</sequence>
<dbReference type="AlphaFoldDB" id="A0A3E2NFT6"/>
<feature type="repeat" description="Cell wall-binding" evidence="2">
    <location>
        <begin position="44"/>
        <end position="63"/>
    </location>
</feature>
<dbReference type="SUPFAM" id="SSF69360">
    <property type="entry name" value="Cell wall binding repeat"/>
    <property type="match status" value="1"/>
</dbReference>
<dbReference type="Gene3D" id="2.10.270.10">
    <property type="entry name" value="Cholin Binding"/>
    <property type="match status" value="1"/>
</dbReference>
<dbReference type="InterPro" id="IPR018337">
    <property type="entry name" value="Cell_wall/Cho-bd_repeat"/>
</dbReference>
<dbReference type="RefSeq" id="WP_117415980.1">
    <property type="nucleotide sequence ID" value="NZ_QOHO01000016.1"/>
</dbReference>
<organism evidence="4 5">
    <name type="scientific">Lacrimispora amygdalina</name>
    <dbReference type="NCBI Taxonomy" id="253257"/>
    <lineage>
        <taxon>Bacteria</taxon>
        <taxon>Bacillati</taxon>
        <taxon>Bacillota</taxon>
        <taxon>Clostridia</taxon>
        <taxon>Lachnospirales</taxon>
        <taxon>Lachnospiraceae</taxon>
        <taxon>Lacrimispora</taxon>
    </lineage>
</organism>
<dbReference type="PROSITE" id="PS51170">
    <property type="entry name" value="CW"/>
    <property type="match status" value="1"/>
</dbReference>
<reference evidence="4 5" key="1">
    <citation type="submission" date="2018-07" db="EMBL/GenBank/DDBJ databases">
        <title>New species, Clostridium PI-S10-A1B.</title>
        <authorList>
            <person name="Krishna G."/>
            <person name="Summeta K."/>
            <person name="Shikha S."/>
            <person name="Prabhu P.B."/>
            <person name="Suresh K."/>
        </authorList>
    </citation>
    <scope>NUCLEOTIDE SEQUENCE [LARGE SCALE GENOMIC DNA]</scope>
    <source>
        <strain evidence="4 5">PI-S10-A1B</strain>
    </source>
</reference>
<feature type="chain" id="PRO_5017644814" description="Glucan-binding protein" evidence="3">
    <location>
        <begin position="24"/>
        <end position="160"/>
    </location>
</feature>
<name>A0A3E2NFT6_9FIRM</name>
<evidence type="ECO:0000256" key="3">
    <source>
        <dbReference type="SAM" id="SignalP"/>
    </source>
</evidence>
<evidence type="ECO:0000256" key="2">
    <source>
        <dbReference type="PROSITE-ProRule" id="PRU00591"/>
    </source>
</evidence>
<evidence type="ECO:0008006" key="6">
    <source>
        <dbReference type="Google" id="ProtNLM"/>
    </source>
</evidence>
<evidence type="ECO:0000313" key="4">
    <source>
        <dbReference type="EMBL" id="RFZ79882.1"/>
    </source>
</evidence>
<accession>A0A3E2NFT6</accession>
<protein>
    <recommendedName>
        <fullName evidence="6">Glucan-binding protein</fullName>
    </recommendedName>
</protein>
<comment type="caution">
    <text evidence="4">The sequence shown here is derived from an EMBL/GenBank/DDBJ whole genome shotgun (WGS) entry which is preliminary data.</text>
</comment>
<feature type="signal peptide" evidence="3">
    <location>
        <begin position="1"/>
        <end position="23"/>
    </location>
</feature>